<dbReference type="Proteomes" id="UP000054279">
    <property type="component" value="Unassembled WGS sequence"/>
</dbReference>
<dbReference type="EMBL" id="KN837108">
    <property type="protein sequence ID" value="KIJ46298.1"/>
    <property type="molecule type" value="Genomic_DNA"/>
</dbReference>
<sequence length="153" mass="17222">MTATQLEALRKARDILQEAGLISSPPSSPRSELTRFKTLLISSTIDEPSIAPIIKYIPSSAALYAVEDIRAGRNRTTSQRYVQKFIQHPANVIVEYPETGCLPNEAVAHIFPHQRAEEEDYDPKLNIQYGVWGKHGSRNDVQFYLLSEGEKKP</sequence>
<dbReference type="HOGENOM" id="CLU_1714465_0_0_1"/>
<proteinExistence type="predicted"/>
<accession>A0A0C9UTY5</accession>
<name>A0A0C9UTY5_SPHS4</name>
<organism evidence="1 2">
    <name type="scientific">Sphaerobolus stellatus (strain SS14)</name>
    <dbReference type="NCBI Taxonomy" id="990650"/>
    <lineage>
        <taxon>Eukaryota</taxon>
        <taxon>Fungi</taxon>
        <taxon>Dikarya</taxon>
        <taxon>Basidiomycota</taxon>
        <taxon>Agaricomycotina</taxon>
        <taxon>Agaricomycetes</taxon>
        <taxon>Phallomycetidae</taxon>
        <taxon>Geastrales</taxon>
        <taxon>Sphaerobolaceae</taxon>
        <taxon>Sphaerobolus</taxon>
    </lineage>
</organism>
<reference evidence="1 2" key="1">
    <citation type="submission" date="2014-06" db="EMBL/GenBank/DDBJ databases">
        <title>Evolutionary Origins and Diversification of the Mycorrhizal Mutualists.</title>
        <authorList>
            <consortium name="DOE Joint Genome Institute"/>
            <consortium name="Mycorrhizal Genomics Consortium"/>
            <person name="Kohler A."/>
            <person name="Kuo A."/>
            <person name="Nagy L.G."/>
            <person name="Floudas D."/>
            <person name="Copeland A."/>
            <person name="Barry K.W."/>
            <person name="Cichocki N."/>
            <person name="Veneault-Fourrey C."/>
            <person name="LaButti K."/>
            <person name="Lindquist E.A."/>
            <person name="Lipzen A."/>
            <person name="Lundell T."/>
            <person name="Morin E."/>
            <person name="Murat C."/>
            <person name="Riley R."/>
            <person name="Ohm R."/>
            <person name="Sun H."/>
            <person name="Tunlid A."/>
            <person name="Henrissat B."/>
            <person name="Grigoriev I.V."/>
            <person name="Hibbett D.S."/>
            <person name="Martin F."/>
        </authorList>
    </citation>
    <scope>NUCLEOTIDE SEQUENCE [LARGE SCALE GENOMIC DNA]</scope>
    <source>
        <strain evidence="1 2">SS14</strain>
    </source>
</reference>
<keyword evidence="2" id="KW-1185">Reference proteome</keyword>
<evidence type="ECO:0000313" key="2">
    <source>
        <dbReference type="Proteomes" id="UP000054279"/>
    </source>
</evidence>
<protein>
    <submittedName>
        <fullName evidence="1">Uncharacterized protein</fullName>
    </submittedName>
</protein>
<dbReference type="AlphaFoldDB" id="A0A0C9UTY5"/>
<gene>
    <name evidence="1" type="ORF">M422DRAFT_250347</name>
</gene>
<dbReference type="OrthoDB" id="2681818at2759"/>
<evidence type="ECO:0000313" key="1">
    <source>
        <dbReference type="EMBL" id="KIJ46298.1"/>
    </source>
</evidence>